<dbReference type="EMBL" id="JBHMAX010000036">
    <property type="protein sequence ID" value="MFB9733432.1"/>
    <property type="molecule type" value="Genomic_DNA"/>
</dbReference>
<feature type="region of interest" description="Disordered" evidence="1">
    <location>
        <begin position="1"/>
        <end position="23"/>
    </location>
</feature>
<evidence type="ECO:0000313" key="2">
    <source>
        <dbReference type="EMBL" id="MFB9733432.1"/>
    </source>
</evidence>
<organism evidence="2 3">
    <name type="scientific">Ornithinimicrobium kibberense</name>
    <dbReference type="NCBI Taxonomy" id="282060"/>
    <lineage>
        <taxon>Bacteria</taxon>
        <taxon>Bacillati</taxon>
        <taxon>Actinomycetota</taxon>
        <taxon>Actinomycetes</taxon>
        <taxon>Micrococcales</taxon>
        <taxon>Ornithinimicrobiaceae</taxon>
        <taxon>Ornithinimicrobium</taxon>
    </lineage>
</organism>
<feature type="compositionally biased region" description="Pro residues" evidence="1">
    <location>
        <begin position="102"/>
        <end position="114"/>
    </location>
</feature>
<evidence type="ECO:0008006" key="4">
    <source>
        <dbReference type="Google" id="ProtNLM"/>
    </source>
</evidence>
<dbReference type="Proteomes" id="UP001589613">
    <property type="component" value="Unassembled WGS sequence"/>
</dbReference>
<comment type="caution">
    <text evidence="2">The sequence shown here is derived from an EMBL/GenBank/DDBJ whole genome shotgun (WGS) entry which is preliminary data.</text>
</comment>
<evidence type="ECO:0000256" key="1">
    <source>
        <dbReference type="SAM" id="MobiDB-lite"/>
    </source>
</evidence>
<dbReference type="RefSeq" id="WP_377466723.1">
    <property type="nucleotide sequence ID" value="NZ_JBHMAX010000036.1"/>
</dbReference>
<keyword evidence="3" id="KW-1185">Reference proteome</keyword>
<evidence type="ECO:0000313" key="3">
    <source>
        <dbReference type="Proteomes" id="UP001589613"/>
    </source>
</evidence>
<feature type="non-terminal residue" evidence="2">
    <location>
        <position position="1"/>
    </location>
</feature>
<proteinExistence type="predicted"/>
<accession>A0ABV5V6I4</accession>
<sequence length="260" mass="26600">PARFRRTTPHPSTAPGAPTAEGEWSPAGEVVAVLGCHGFAGCTTVAVALAAATDRPVHLLETAAPGASGLAAYATAELGPTGTGWVRGRRDHVILDRRQHPGPVPLPDPDPPTDPEGLAQEPLTVVDAGCHPDGLEAAPGWVGPAIAAAQHLVLVTTATVPGMRRLEETLERLGPSGPRPVLAVRGPAPRRWPAAVRHSTGPATRDLLTGVALVPHDPGLAVHGLDTRPLPRGLVTAATDLLHALGLTGARPAPTKGSTR</sequence>
<gene>
    <name evidence="2" type="ORF">ACFFN0_15390</name>
</gene>
<name>A0ABV5V6I4_9MICO</name>
<reference evidence="2 3" key="1">
    <citation type="submission" date="2024-09" db="EMBL/GenBank/DDBJ databases">
        <authorList>
            <person name="Sun Q."/>
            <person name="Mori K."/>
        </authorList>
    </citation>
    <scope>NUCLEOTIDE SEQUENCE [LARGE SCALE GENOMIC DNA]</scope>
    <source>
        <strain evidence="2 3">JCM 12763</strain>
    </source>
</reference>
<feature type="region of interest" description="Disordered" evidence="1">
    <location>
        <begin position="97"/>
        <end position="118"/>
    </location>
</feature>
<protein>
    <recommendedName>
        <fullName evidence="4">MinD-like ATPase involved in chromosome partitioning or flagellar assembly</fullName>
    </recommendedName>
</protein>